<evidence type="ECO:0000313" key="16">
    <source>
        <dbReference type="Proteomes" id="UP000274756"/>
    </source>
</evidence>
<dbReference type="Proteomes" id="UP000038040">
    <property type="component" value="Unplaced"/>
</dbReference>
<proteinExistence type="inferred from homology"/>
<dbReference type="Gene3D" id="1.20.58.390">
    <property type="entry name" value="Neurotransmitter-gated ion-channel transmembrane domain"/>
    <property type="match status" value="1"/>
</dbReference>
<evidence type="ECO:0000256" key="6">
    <source>
        <dbReference type="ARBA" id="ARBA00022729"/>
    </source>
</evidence>
<dbReference type="InterPro" id="IPR038050">
    <property type="entry name" value="Neuro_actylchol_rec"/>
</dbReference>
<evidence type="ECO:0000256" key="4">
    <source>
        <dbReference type="ARBA" id="ARBA00022475"/>
    </source>
</evidence>
<keyword evidence="3 11" id="KW-0813">Transport</keyword>
<dbReference type="InterPro" id="IPR006202">
    <property type="entry name" value="Neur_chan_lig-bd"/>
</dbReference>
<evidence type="ECO:0000259" key="12">
    <source>
        <dbReference type="Pfam" id="PF02931"/>
    </source>
</evidence>
<dbReference type="PRINTS" id="PR00253">
    <property type="entry name" value="GABAARECEPTR"/>
</dbReference>
<dbReference type="InterPro" id="IPR006201">
    <property type="entry name" value="Neur_channel"/>
</dbReference>
<dbReference type="OrthoDB" id="407674at2759"/>
<dbReference type="EMBL" id="UYYG01000006">
    <property type="protein sequence ID" value="VDN50675.1"/>
    <property type="molecule type" value="Genomic_DNA"/>
</dbReference>
<dbReference type="Proteomes" id="UP000274756">
    <property type="component" value="Unassembled WGS sequence"/>
</dbReference>
<dbReference type="PROSITE" id="PS00236">
    <property type="entry name" value="NEUROTR_ION_CHANNEL"/>
    <property type="match status" value="1"/>
</dbReference>
<dbReference type="GO" id="GO:0004888">
    <property type="term" value="F:transmembrane signaling receptor activity"/>
    <property type="evidence" value="ECO:0007669"/>
    <property type="project" value="InterPro"/>
</dbReference>
<evidence type="ECO:0000256" key="9">
    <source>
        <dbReference type="ARBA" id="ARBA00023136"/>
    </source>
</evidence>
<dbReference type="InterPro" id="IPR036734">
    <property type="entry name" value="Neur_chan_lig-bd_sf"/>
</dbReference>
<keyword evidence="7 11" id="KW-1133">Transmembrane helix</keyword>
<evidence type="ECO:0000256" key="1">
    <source>
        <dbReference type="ARBA" id="ARBA00004141"/>
    </source>
</evidence>
<dbReference type="CDD" id="cd19049">
    <property type="entry name" value="LGIC_TM_anion"/>
    <property type="match status" value="1"/>
</dbReference>
<evidence type="ECO:0000256" key="5">
    <source>
        <dbReference type="ARBA" id="ARBA00022692"/>
    </source>
</evidence>
<keyword evidence="9 11" id="KW-0472">Membrane</keyword>
<reference evidence="14 16" key="2">
    <citation type="submission" date="2018-11" db="EMBL/GenBank/DDBJ databases">
        <authorList>
            <consortium name="Pathogen Informatics"/>
        </authorList>
    </citation>
    <scope>NUCLEOTIDE SEQUENCE [LARGE SCALE GENOMIC DNA]</scope>
</reference>
<evidence type="ECO:0000313" key="15">
    <source>
        <dbReference type="Proteomes" id="UP000038040"/>
    </source>
</evidence>
<comment type="similarity">
    <text evidence="11">Belongs to the ligand-gated ion channel (TC 1.A.9) family.</text>
</comment>
<keyword evidence="4" id="KW-1003">Cell membrane</keyword>
<keyword evidence="5 11" id="KW-0812">Transmembrane</keyword>
<dbReference type="InterPro" id="IPR006028">
    <property type="entry name" value="GABAA/Glycine_rcpt"/>
</dbReference>
<accession>A0A0N4UE23</accession>
<feature type="transmembrane region" description="Helical" evidence="11">
    <location>
        <begin position="237"/>
        <end position="257"/>
    </location>
</feature>
<feature type="transmembrane region" description="Helical" evidence="11">
    <location>
        <begin position="298"/>
        <end position="321"/>
    </location>
</feature>
<protein>
    <submittedName>
        <fullName evidence="17">Ligand-gated ion channel 50</fullName>
    </submittedName>
</protein>
<dbReference type="InterPro" id="IPR006029">
    <property type="entry name" value="Neurotrans-gated_channel_TM"/>
</dbReference>
<evidence type="ECO:0000256" key="3">
    <source>
        <dbReference type="ARBA" id="ARBA00022448"/>
    </source>
</evidence>
<dbReference type="PANTHER" id="PTHR18945">
    <property type="entry name" value="NEUROTRANSMITTER GATED ION CHANNEL"/>
    <property type="match status" value="1"/>
</dbReference>
<evidence type="ECO:0000256" key="10">
    <source>
        <dbReference type="ARBA" id="ARBA00023303"/>
    </source>
</evidence>
<keyword evidence="10 11" id="KW-0407">Ion channel</keyword>
<dbReference type="Pfam" id="PF02931">
    <property type="entry name" value="Neur_chan_LBD"/>
    <property type="match status" value="1"/>
</dbReference>
<comment type="caution">
    <text evidence="11">Lacks conserved residue(s) required for the propagation of feature annotation.</text>
</comment>
<evidence type="ECO:0000259" key="13">
    <source>
        <dbReference type="Pfam" id="PF02932"/>
    </source>
</evidence>
<gene>
    <name evidence="14" type="ORF">DME_LOCUS648</name>
</gene>
<comment type="subcellular location">
    <subcellularLocation>
        <location evidence="2">Cell membrane</location>
    </subcellularLocation>
    <subcellularLocation>
        <location evidence="1">Membrane</location>
        <topology evidence="1">Multi-pass membrane protein</topology>
    </subcellularLocation>
</comment>
<evidence type="ECO:0000256" key="2">
    <source>
        <dbReference type="ARBA" id="ARBA00004236"/>
    </source>
</evidence>
<dbReference type="WBParaSite" id="DME_0000560301-mRNA-1">
    <property type="protein sequence ID" value="DME_0000560301-mRNA-1"/>
    <property type="gene ID" value="DME_0000560301"/>
</dbReference>
<feature type="domain" description="Neurotransmitter-gated ion-channel transmembrane" evidence="13">
    <location>
        <begin position="243"/>
        <end position="352"/>
    </location>
</feature>
<dbReference type="Pfam" id="PF02932">
    <property type="entry name" value="Neur_chan_memb"/>
    <property type="match status" value="1"/>
</dbReference>
<dbReference type="CDD" id="cd18990">
    <property type="entry name" value="LGIC_ECD_GABAAR"/>
    <property type="match status" value="1"/>
</dbReference>
<dbReference type="SUPFAM" id="SSF90112">
    <property type="entry name" value="Neurotransmitter-gated ion-channel transmembrane pore"/>
    <property type="match status" value="1"/>
</dbReference>
<sequence length="448" mass="51266">MDDDGGLRPILDYSQQPRQNSPPKTQCANDSYILETILRKYNRHRIPGDSVGVVVEVWVQEITTISDITSDFQLDIYISEMWLDPALDYSWMYPCKYNLSLNSVLLEKLWTPNSCFINSKTADIHRSPFPNIFLMIYANGSVWTNYRLKLQGPCEMDLTRFPFDNVTCSLTFESFNYNTDEVQMSWSPLGVAKMREKMELADYELTGIENLKTTEPYPAGFWHELTMKFHFKRRAGWYILQAYLPTYLTICISWISFALGSKAIPARTMLGVNSLLAMTFQFGNIIRNLPRVSYVKAIDVWMLSCMTFVFCSLLELAWVGYLSREEDSFPKQTADKANNTATSNNFVDLKTTTVYENNSIFHRRGHTSEEENALICLARDNDYGYIPPGYGLNDHLKSTMASIAGPCACAEQEKIVPLPTAPSPTDAANLIRQKVNQFLQSHIYFAFQ</sequence>
<feature type="domain" description="Neurotransmitter-gated ion-channel ligand-binding" evidence="12">
    <location>
        <begin position="33"/>
        <end position="234"/>
    </location>
</feature>
<name>A0A0N4UE23_DRAME</name>
<dbReference type="InterPro" id="IPR018000">
    <property type="entry name" value="Neurotransmitter_ion_chnl_CS"/>
</dbReference>
<dbReference type="GO" id="GO:0005886">
    <property type="term" value="C:plasma membrane"/>
    <property type="evidence" value="ECO:0007669"/>
    <property type="project" value="UniProtKB-SubCell"/>
</dbReference>
<keyword evidence="16" id="KW-1185">Reference proteome</keyword>
<dbReference type="Gene3D" id="2.70.170.10">
    <property type="entry name" value="Neurotransmitter-gated ion-channel ligand-binding domain"/>
    <property type="match status" value="1"/>
</dbReference>
<dbReference type="SUPFAM" id="SSF63712">
    <property type="entry name" value="Nicotinic receptor ligand binding domain-like"/>
    <property type="match status" value="1"/>
</dbReference>
<keyword evidence="8 11" id="KW-0406">Ion transport</keyword>
<evidence type="ECO:0000313" key="14">
    <source>
        <dbReference type="EMBL" id="VDN50675.1"/>
    </source>
</evidence>
<evidence type="ECO:0000313" key="17">
    <source>
        <dbReference type="WBParaSite" id="DME_0000560301-mRNA-1"/>
    </source>
</evidence>
<dbReference type="InterPro" id="IPR036719">
    <property type="entry name" value="Neuro-gated_channel_TM_sf"/>
</dbReference>
<dbReference type="STRING" id="318479.A0A0N4UE23"/>
<dbReference type="AlphaFoldDB" id="A0A0N4UE23"/>
<keyword evidence="6" id="KW-0732">Signal</keyword>
<evidence type="ECO:0000256" key="7">
    <source>
        <dbReference type="ARBA" id="ARBA00022989"/>
    </source>
</evidence>
<reference evidence="17" key="1">
    <citation type="submission" date="2017-02" db="UniProtKB">
        <authorList>
            <consortium name="WormBaseParasite"/>
        </authorList>
    </citation>
    <scope>IDENTIFICATION</scope>
</reference>
<evidence type="ECO:0000256" key="11">
    <source>
        <dbReference type="RuleBase" id="RU000687"/>
    </source>
</evidence>
<organism evidence="15 17">
    <name type="scientific">Dracunculus medinensis</name>
    <name type="common">Guinea worm</name>
    <dbReference type="NCBI Taxonomy" id="318479"/>
    <lineage>
        <taxon>Eukaryota</taxon>
        <taxon>Metazoa</taxon>
        <taxon>Ecdysozoa</taxon>
        <taxon>Nematoda</taxon>
        <taxon>Chromadorea</taxon>
        <taxon>Rhabditida</taxon>
        <taxon>Spirurina</taxon>
        <taxon>Dracunculoidea</taxon>
        <taxon>Dracunculidae</taxon>
        <taxon>Dracunculus</taxon>
    </lineage>
</organism>
<evidence type="ECO:0000256" key="8">
    <source>
        <dbReference type="ARBA" id="ARBA00023065"/>
    </source>
</evidence>
<dbReference type="GO" id="GO:0005230">
    <property type="term" value="F:extracellular ligand-gated monoatomic ion channel activity"/>
    <property type="evidence" value="ECO:0007669"/>
    <property type="project" value="InterPro"/>
</dbReference>
<dbReference type="FunFam" id="1.20.58.390:FF:000039">
    <property type="entry name" value="Ligand-Gated ion Channel"/>
    <property type="match status" value="1"/>
</dbReference>
<dbReference type="PRINTS" id="PR00252">
    <property type="entry name" value="NRIONCHANNEL"/>
</dbReference>